<protein>
    <submittedName>
        <fullName evidence="1">ICE2 family protein</fullName>
    </submittedName>
</protein>
<evidence type="ECO:0000313" key="2">
    <source>
        <dbReference type="Proteomes" id="UP000075230"/>
    </source>
</evidence>
<proteinExistence type="predicted"/>
<dbReference type="EMBL" id="BCWF01000012">
    <property type="protein sequence ID" value="GAT21858.1"/>
    <property type="molecule type" value="Genomic_DNA"/>
</dbReference>
<dbReference type="Proteomes" id="UP000075230">
    <property type="component" value="Unassembled WGS sequence"/>
</dbReference>
<name>A0A146F750_ASPKA</name>
<reference evidence="1 2" key="1">
    <citation type="journal article" date="2016" name="DNA Res.">
        <title>Genome sequence of Aspergillus luchuensis NBRC 4314.</title>
        <authorList>
            <person name="Yamada O."/>
            <person name="Machida M."/>
            <person name="Hosoyama A."/>
            <person name="Goto M."/>
            <person name="Takahashi T."/>
            <person name="Futagami T."/>
            <person name="Yamagata Y."/>
            <person name="Takeuchi M."/>
            <person name="Kobayashi T."/>
            <person name="Koike H."/>
            <person name="Abe K."/>
            <person name="Asai K."/>
            <person name="Arita M."/>
            <person name="Fujita N."/>
            <person name="Fukuda K."/>
            <person name="Higa K."/>
            <person name="Horikawa H."/>
            <person name="Ishikawa T."/>
            <person name="Jinno K."/>
            <person name="Kato Y."/>
            <person name="Kirimura K."/>
            <person name="Mizutani O."/>
            <person name="Nakasone K."/>
            <person name="Sano M."/>
            <person name="Shiraishi Y."/>
            <person name="Tsukahara M."/>
            <person name="Gomi K."/>
        </authorList>
    </citation>
    <scope>NUCLEOTIDE SEQUENCE [LARGE SCALE GENOMIC DNA]</scope>
    <source>
        <strain evidence="1 2">RIB 2604</strain>
    </source>
</reference>
<evidence type="ECO:0000313" key="1">
    <source>
        <dbReference type="EMBL" id="GAT21858.1"/>
    </source>
</evidence>
<organism evidence="1 2">
    <name type="scientific">Aspergillus kawachii</name>
    <name type="common">White koji mold</name>
    <name type="synonym">Aspergillus awamori var. kawachi</name>
    <dbReference type="NCBI Taxonomy" id="1069201"/>
    <lineage>
        <taxon>Eukaryota</taxon>
        <taxon>Fungi</taxon>
        <taxon>Dikarya</taxon>
        <taxon>Ascomycota</taxon>
        <taxon>Pezizomycotina</taxon>
        <taxon>Eurotiomycetes</taxon>
        <taxon>Eurotiomycetidae</taxon>
        <taxon>Eurotiales</taxon>
        <taxon>Aspergillaceae</taxon>
        <taxon>Aspergillus</taxon>
        <taxon>Aspergillus subgen. Circumdati</taxon>
    </lineage>
</organism>
<dbReference type="AlphaFoldDB" id="A0A146F750"/>
<gene>
    <name evidence="1" type="ORF">RIB2604_01200060</name>
</gene>
<reference evidence="2" key="2">
    <citation type="submission" date="2016-02" db="EMBL/GenBank/DDBJ databases">
        <title>Genome sequencing of Aspergillus luchuensis NBRC 4314.</title>
        <authorList>
            <person name="Yamada O."/>
        </authorList>
    </citation>
    <scope>NUCLEOTIDE SEQUENCE [LARGE SCALE GENOMIC DNA]</scope>
    <source>
        <strain evidence="2">RIB 2604</strain>
    </source>
</reference>
<sequence length="74" mass="8385">MGGSYKQDKFEFRNDTHPAIGGFATKMPLTSTFEAHPHLPSFVLQNILKELPVVRTLPSIVHSARRVRLAPEWN</sequence>
<comment type="caution">
    <text evidence="1">The sequence shown here is derived from an EMBL/GenBank/DDBJ whole genome shotgun (WGS) entry which is preliminary data.</text>
</comment>
<accession>A0A146F750</accession>